<dbReference type="AlphaFoldDB" id="A0A2P6RHK2"/>
<dbReference type="Pfam" id="PF04504">
    <property type="entry name" value="GeBP-like_DBD"/>
    <property type="match status" value="1"/>
</dbReference>
<feature type="domain" description="Glabrous enhancer-binding protein-like DBD" evidence="3">
    <location>
        <begin position="75"/>
        <end position="160"/>
    </location>
</feature>
<accession>A0A2P6RHK2</accession>
<comment type="caution">
    <text evidence="4">The sequence shown here is derived from an EMBL/GenBank/DDBJ whole genome shotgun (WGS) entry which is preliminary data.</text>
</comment>
<proteinExistence type="inferred from homology"/>
<evidence type="ECO:0000256" key="2">
    <source>
        <dbReference type="SAM" id="MobiDB-lite"/>
    </source>
</evidence>
<dbReference type="GO" id="GO:0006355">
    <property type="term" value="P:regulation of DNA-templated transcription"/>
    <property type="evidence" value="ECO:0007669"/>
    <property type="project" value="InterPro"/>
</dbReference>
<evidence type="ECO:0000313" key="5">
    <source>
        <dbReference type="Proteomes" id="UP000238479"/>
    </source>
</evidence>
<dbReference type="PANTHER" id="PTHR31662:SF33">
    <property type="entry name" value="DNA-BINDING STOREKEEPER PROTEIN TRANSCRIPTIONAL REGULATOR-LIKE PROTEIN"/>
    <property type="match status" value="1"/>
</dbReference>
<name>A0A2P6RHK2_ROSCH</name>
<dbReference type="EMBL" id="PDCK01000041">
    <property type="protein sequence ID" value="PRQ45909.1"/>
    <property type="molecule type" value="Genomic_DNA"/>
</dbReference>
<feature type="compositionally biased region" description="Basic residues" evidence="2">
    <location>
        <begin position="10"/>
        <end position="20"/>
    </location>
</feature>
<dbReference type="InterPro" id="IPR007592">
    <property type="entry name" value="GEBP"/>
</dbReference>
<keyword evidence="5" id="KW-1185">Reference proteome</keyword>
<feature type="compositionally biased region" description="Basic and acidic residues" evidence="2">
    <location>
        <begin position="21"/>
        <end position="39"/>
    </location>
</feature>
<comment type="similarity">
    <text evidence="1">Belongs to the GeBP family.</text>
</comment>
<reference evidence="4 5" key="1">
    <citation type="journal article" date="2018" name="Nat. Genet.">
        <title>The Rosa genome provides new insights in the design of modern roses.</title>
        <authorList>
            <person name="Bendahmane M."/>
        </authorList>
    </citation>
    <scope>NUCLEOTIDE SEQUENCE [LARGE SCALE GENOMIC DNA]</scope>
    <source>
        <strain evidence="5">cv. Old Blush</strain>
    </source>
</reference>
<evidence type="ECO:0000256" key="1">
    <source>
        <dbReference type="ARBA" id="ARBA00010820"/>
    </source>
</evidence>
<feature type="region of interest" description="Disordered" evidence="2">
    <location>
        <begin position="1"/>
        <end position="72"/>
    </location>
</feature>
<dbReference type="PANTHER" id="PTHR31662">
    <property type="entry name" value="BNAANNG10740D PROTEIN-RELATED"/>
    <property type="match status" value="1"/>
</dbReference>
<dbReference type="Proteomes" id="UP000238479">
    <property type="component" value="Chromosome 3"/>
</dbReference>
<gene>
    <name evidence="4" type="ORF">RchiOBHm_Chr3g0496791</name>
</gene>
<evidence type="ECO:0000313" key="4">
    <source>
        <dbReference type="EMBL" id="PRQ45909.1"/>
    </source>
</evidence>
<evidence type="ECO:0000259" key="3">
    <source>
        <dbReference type="Pfam" id="PF04504"/>
    </source>
</evidence>
<dbReference type="Gramene" id="PRQ45909">
    <property type="protein sequence ID" value="PRQ45909"/>
    <property type="gene ID" value="RchiOBHm_Chr3g0496791"/>
</dbReference>
<protein>
    <submittedName>
        <fullName evidence="4">Putative transcription factor GeBP family</fullName>
    </submittedName>
</protein>
<dbReference type="GO" id="GO:0005634">
    <property type="term" value="C:nucleus"/>
    <property type="evidence" value="ECO:0007669"/>
    <property type="project" value="TreeGrafter"/>
</dbReference>
<sequence length="162" mass="18953">MSNKTTEQTKKKRKKKKKKARLAEETKQVDINGPEKENQSVDEEQDPKNKRVKVAASPAPEENKSNTKSSCAGITWSKDDEIVILGGLISFQGDEREYKSKEFYEYIKSRLSQGDLNQVRDKVKSLKRKYMGMQNQTFLETFQKGRYQEMKVFNLSKIYWVR</sequence>
<dbReference type="InterPro" id="IPR053932">
    <property type="entry name" value="GeBP-like_DBD"/>
</dbReference>
<organism evidence="4 5">
    <name type="scientific">Rosa chinensis</name>
    <name type="common">China rose</name>
    <dbReference type="NCBI Taxonomy" id="74649"/>
    <lineage>
        <taxon>Eukaryota</taxon>
        <taxon>Viridiplantae</taxon>
        <taxon>Streptophyta</taxon>
        <taxon>Embryophyta</taxon>
        <taxon>Tracheophyta</taxon>
        <taxon>Spermatophyta</taxon>
        <taxon>Magnoliopsida</taxon>
        <taxon>eudicotyledons</taxon>
        <taxon>Gunneridae</taxon>
        <taxon>Pentapetalae</taxon>
        <taxon>rosids</taxon>
        <taxon>fabids</taxon>
        <taxon>Rosales</taxon>
        <taxon>Rosaceae</taxon>
        <taxon>Rosoideae</taxon>
        <taxon>Rosoideae incertae sedis</taxon>
        <taxon>Rosa</taxon>
    </lineage>
</organism>